<dbReference type="AlphaFoldDB" id="A0A183JRS7"/>
<sequence length="48" mass="5733">MITRFGKHSSEEFSWDFNGNDDNECLYERCCSESGIILEELYLFVYNK</sequence>
<accession>A0A183JRS7</accession>
<reference evidence="1" key="1">
    <citation type="submission" date="2016-06" db="UniProtKB">
        <authorList>
            <consortium name="WormBaseParasite"/>
        </authorList>
    </citation>
    <scope>IDENTIFICATION</scope>
</reference>
<name>A0A183JRS7_9TREM</name>
<protein>
    <submittedName>
        <fullName evidence="1">Uncharacterized protein</fullName>
    </submittedName>
</protein>
<dbReference type="WBParaSite" id="SCUD_0000541601-mRNA-1">
    <property type="protein sequence ID" value="SCUD_0000541601-mRNA-1"/>
    <property type="gene ID" value="SCUD_0000541601"/>
</dbReference>
<evidence type="ECO:0000313" key="1">
    <source>
        <dbReference type="WBParaSite" id="SCUD_0000541601-mRNA-1"/>
    </source>
</evidence>
<organism evidence="1">
    <name type="scientific">Schistosoma curassoni</name>
    <dbReference type="NCBI Taxonomy" id="6186"/>
    <lineage>
        <taxon>Eukaryota</taxon>
        <taxon>Metazoa</taxon>
        <taxon>Spiralia</taxon>
        <taxon>Lophotrochozoa</taxon>
        <taxon>Platyhelminthes</taxon>
        <taxon>Trematoda</taxon>
        <taxon>Digenea</taxon>
        <taxon>Strigeidida</taxon>
        <taxon>Schistosomatoidea</taxon>
        <taxon>Schistosomatidae</taxon>
        <taxon>Schistosoma</taxon>
    </lineage>
</organism>
<proteinExistence type="predicted"/>